<evidence type="ECO:0000256" key="2">
    <source>
        <dbReference type="SAM" id="SignalP"/>
    </source>
</evidence>
<dbReference type="Proteomes" id="UP000224854">
    <property type="component" value="Unassembled WGS sequence"/>
</dbReference>
<keyword evidence="2" id="KW-0732">Signal</keyword>
<feature type="signal peptide" evidence="2">
    <location>
        <begin position="1"/>
        <end position="17"/>
    </location>
</feature>
<comment type="caution">
    <text evidence="3">The sequence shown here is derived from an EMBL/GenBank/DDBJ whole genome shotgun (WGS) entry which is preliminary data.</text>
</comment>
<feature type="compositionally biased region" description="Basic and acidic residues" evidence="1">
    <location>
        <begin position="252"/>
        <end position="261"/>
    </location>
</feature>
<feature type="chain" id="PRO_5013378938" evidence="2">
    <location>
        <begin position="18"/>
        <end position="350"/>
    </location>
</feature>
<evidence type="ECO:0000313" key="3">
    <source>
        <dbReference type="EMBL" id="PHH72682.1"/>
    </source>
</evidence>
<organism evidence="3 4">
    <name type="scientific">Ophiocordyceps australis</name>
    <dbReference type="NCBI Taxonomy" id="1399860"/>
    <lineage>
        <taxon>Eukaryota</taxon>
        <taxon>Fungi</taxon>
        <taxon>Dikarya</taxon>
        <taxon>Ascomycota</taxon>
        <taxon>Pezizomycotina</taxon>
        <taxon>Sordariomycetes</taxon>
        <taxon>Hypocreomycetidae</taxon>
        <taxon>Hypocreales</taxon>
        <taxon>Ophiocordycipitaceae</taxon>
        <taxon>Ophiocordyceps</taxon>
    </lineage>
</organism>
<dbReference type="EMBL" id="NJEU01000564">
    <property type="protein sequence ID" value="PHH72682.1"/>
    <property type="molecule type" value="Genomic_DNA"/>
</dbReference>
<feature type="region of interest" description="Disordered" evidence="1">
    <location>
        <begin position="14"/>
        <end position="53"/>
    </location>
</feature>
<accession>A0A2C5YZ90</accession>
<evidence type="ECO:0000256" key="1">
    <source>
        <dbReference type="SAM" id="MobiDB-lite"/>
    </source>
</evidence>
<gene>
    <name evidence="3" type="ORF">CDD82_5849</name>
</gene>
<dbReference type="OrthoDB" id="4941312at2759"/>
<feature type="compositionally biased region" description="Low complexity" evidence="1">
    <location>
        <begin position="111"/>
        <end position="127"/>
    </location>
</feature>
<keyword evidence="4" id="KW-1185">Reference proteome</keyword>
<feature type="region of interest" description="Disordered" evidence="1">
    <location>
        <begin position="93"/>
        <end position="129"/>
    </location>
</feature>
<feature type="compositionally biased region" description="Basic and acidic residues" evidence="1">
    <location>
        <begin position="272"/>
        <end position="284"/>
    </location>
</feature>
<feature type="region of interest" description="Disordered" evidence="1">
    <location>
        <begin position="169"/>
        <end position="211"/>
    </location>
</feature>
<reference evidence="3 4" key="1">
    <citation type="submission" date="2017-06" db="EMBL/GenBank/DDBJ databases">
        <title>Ant-infecting Ophiocordyceps genomes reveal a high diversity of potential behavioral manipulation genes and a possible major role for enterotoxins.</title>
        <authorList>
            <person name="De Bekker C."/>
            <person name="Evans H.C."/>
            <person name="Brachmann A."/>
            <person name="Hughes D.P."/>
        </authorList>
    </citation>
    <scope>NUCLEOTIDE SEQUENCE [LARGE SCALE GENOMIC DNA]</scope>
    <source>
        <strain evidence="3 4">1348a</strain>
    </source>
</reference>
<feature type="region of interest" description="Disordered" evidence="1">
    <location>
        <begin position="252"/>
        <end position="297"/>
    </location>
</feature>
<feature type="compositionally biased region" description="Polar residues" evidence="1">
    <location>
        <begin position="31"/>
        <end position="45"/>
    </location>
</feature>
<evidence type="ECO:0000313" key="4">
    <source>
        <dbReference type="Proteomes" id="UP000224854"/>
    </source>
</evidence>
<feature type="compositionally biased region" description="Basic and acidic residues" evidence="1">
    <location>
        <begin position="169"/>
        <end position="181"/>
    </location>
</feature>
<dbReference type="AlphaFoldDB" id="A0A2C5YZ90"/>
<sequence length="350" mass="38064">MKFSVISVSALAGGVLAGPLRTRDDPAAGQPFNNNTNEPSGSPSQGALLPWTEPGFNQALCDKGKFDEPTCGTQRHCKAYDRPKKFTDGKYENSAECLAAHEPNPSPEAPQQPSEAAEPAASPSLLPWTEPGFNQALCDKGKFDEPTCGTQRHCEAYNRAKKFTDGKYENSEECLAAHEPKPLSSDKPADDKPADSANPAAGSGLLPWVQPPRFSETCERSEISDANCGTFKYCSAYTQLRSLTDKKYKSNNDCLRAHEPDPSGAALPTDEPDPKEPKLGEVERGPSGLRPFKPPGALQQECEQHGFDETTCGTERYCSAYTNLQRFTDGRYKSNEECLADHEPNPQASN</sequence>
<protein>
    <submittedName>
        <fullName evidence="3">Uncharacterized protein</fullName>
    </submittedName>
</protein>
<proteinExistence type="predicted"/>
<name>A0A2C5YZ90_9HYPO</name>